<dbReference type="RefSeq" id="WP_378613847.1">
    <property type="nucleotide sequence ID" value="NZ_JBHSAX010000014.1"/>
</dbReference>
<dbReference type="Proteomes" id="UP001595696">
    <property type="component" value="Unassembled WGS sequence"/>
</dbReference>
<comment type="caution">
    <text evidence="3">The sequence shown here is derived from an EMBL/GenBank/DDBJ whole genome shotgun (WGS) entry which is preliminary data.</text>
</comment>
<reference evidence="4" key="1">
    <citation type="journal article" date="2019" name="Int. J. Syst. Evol. Microbiol.">
        <title>The Global Catalogue of Microorganisms (GCM) 10K type strain sequencing project: providing services to taxonomists for standard genome sequencing and annotation.</title>
        <authorList>
            <consortium name="The Broad Institute Genomics Platform"/>
            <consortium name="The Broad Institute Genome Sequencing Center for Infectious Disease"/>
            <person name="Wu L."/>
            <person name="Ma J."/>
        </authorList>
    </citation>
    <scope>NUCLEOTIDE SEQUENCE [LARGE SCALE GENOMIC DNA]</scope>
    <source>
        <strain evidence="4">CGMCC 4.7330</strain>
    </source>
</reference>
<sequence>MNARRVTAGAGEPGGVTGSTLPRRQLGRQLRDLRNRAGMTTRAAARHLEWSEAKIWRIETGQTSLRGLDVEAMCKVYAAPTELVEPLTVLARQTKARGWWAGYSDAIPEGFEVYLGLEEAASALRSYEVDTVPGLLQTEAYTRALLAGARPGLTAEQAERRLRLRAVRQEQLTRSAAPLRLDVLIAEPMLWRRLGGSEVAGAQLDRLRELADLPNIRIRVVPADSGYHPGMESGRFVVLEFDPGATAAYPEPPVVYVEAFTGPLFVDKEQEVARYRAAFAGIEAVAVDARRGIEDARNAL</sequence>
<dbReference type="CDD" id="cd00093">
    <property type="entry name" value="HTH_XRE"/>
    <property type="match status" value="1"/>
</dbReference>
<dbReference type="Pfam" id="PF19054">
    <property type="entry name" value="DUF5753"/>
    <property type="match status" value="1"/>
</dbReference>
<organism evidence="3 4">
    <name type="scientific">Nocardia jiangsuensis</name>
    <dbReference type="NCBI Taxonomy" id="1691563"/>
    <lineage>
        <taxon>Bacteria</taxon>
        <taxon>Bacillati</taxon>
        <taxon>Actinomycetota</taxon>
        <taxon>Actinomycetes</taxon>
        <taxon>Mycobacteriales</taxon>
        <taxon>Nocardiaceae</taxon>
        <taxon>Nocardia</taxon>
    </lineage>
</organism>
<evidence type="ECO:0000259" key="2">
    <source>
        <dbReference type="PROSITE" id="PS50943"/>
    </source>
</evidence>
<dbReference type="Gene3D" id="1.10.260.40">
    <property type="entry name" value="lambda repressor-like DNA-binding domains"/>
    <property type="match status" value="1"/>
</dbReference>
<accession>A0ABV8DW25</accession>
<gene>
    <name evidence="3" type="ORF">ACFO0B_18080</name>
</gene>
<feature type="domain" description="HTH cro/C1-type" evidence="2">
    <location>
        <begin position="30"/>
        <end position="84"/>
    </location>
</feature>
<protein>
    <submittedName>
        <fullName evidence="3">Helix-turn-helix domain-containing protein</fullName>
    </submittedName>
</protein>
<dbReference type="Pfam" id="PF13560">
    <property type="entry name" value="HTH_31"/>
    <property type="match status" value="1"/>
</dbReference>
<dbReference type="InterPro" id="IPR043917">
    <property type="entry name" value="DUF5753"/>
</dbReference>
<evidence type="ECO:0000313" key="4">
    <source>
        <dbReference type="Proteomes" id="UP001595696"/>
    </source>
</evidence>
<name>A0ABV8DW25_9NOCA</name>
<evidence type="ECO:0000313" key="3">
    <source>
        <dbReference type="EMBL" id="MFC3963904.1"/>
    </source>
</evidence>
<dbReference type="PROSITE" id="PS50943">
    <property type="entry name" value="HTH_CROC1"/>
    <property type="match status" value="1"/>
</dbReference>
<dbReference type="InterPro" id="IPR001387">
    <property type="entry name" value="Cro/C1-type_HTH"/>
</dbReference>
<feature type="region of interest" description="Disordered" evidence="1">
    <location>
        <begin position="1"/>
        <end position="24"/>
    </location>
</feature>
<proteinExistence type="predicted"/>
<dbReference type="InterPro" id="IPR010982">
    <property type="entry name" value="Lambda_DNA-bd_dom_sf"/>
</dbReference>
<keyword evidence="4" id="KW-1185">Reference proteome</keyword>
<dbReference type="EMBL" id="JBHSAX010000014">
    <property type="protein sequence ID" value="MFC3963904.1"/>
    <property type="molecule type" value="Genomic_DNA"/>
</dbReference>
<evidence type="ECO:0000256" key="1">
    <source>
        <dbReference type="SAM" id="MobiDB-lite"/>
    </source>
</evidence>
<dbReference type="SUPFAM" id="SSF47413">
    <property type="entry name" value="lambda repressor-like DNA-binding domains"/>
    <property type="match status" value="1"/>
</dbReference>